<accession>A0A9Q6ZJN8</accession>
<dbReference type="AlphaFoldDB" id="A0A9Q6ZJN8"/>
<feature type="transmembrane region" description="Helical" evidence="1">
    <location>
        <begin position="66"/>
        <end position="85"/>
    </location>
</feature>
<feature type="transmembrane region" description="Helical" evidence="1">
    <location>
        <begin position="273"/>
        <end position="306"/>
    </location>
</feature>
<evidence type="ECO:0000313" key="3">
    <source>
        <dbReference type="EMBL" id="QQU01634.1"/>
    </source>
</evidence>
<sequence length="367" mass="42076">MKSSSWKDLLLQVEEQGVRVDEQLASRIEEENSIKYVFLKVVAILGSLLAMGFFFGFLFLTIGDSLGYISFLLFGVVLYALSFIGNKKTEPALRDGVFVATYISAFVCVIAAGIDFGWRESNNLLSVIVLSFGGFMLFKSKIIQFLSLIGLYYGLVYYLGFIHLGYGALLLFWLLLVGLYFMFDKEVELKTKYSFWSQRYNAILNALFLIFFFEIIQDNISLIDPSNWINRSRFFDYHVVGHRIYLGFVGIVLIVLTYWTIKQIGQRVTLPQPLLITGISSVVILGMAFFMHGFGMPLVVSFFLLVWSFQFRFYKGIVLAICTLLLSLGAYYYYLNVSLLIKSLILMGCGLFFLGLFVIYNRWNREK</sequence>
<feature type="transmembrane region" description="Helical" evidence="1">
    <location>
        <begin position="155"/>
        <end position="183"/>
    </location>
</feature>
<reference evidence="3 4" key="1">
    <citation type="submission" date="2021-01" db="EMBL/GenBank/DDBJ databases">
        <title>FDA dAtabase for Regulatory Grade micrObial Sequences (FDA-ARGOS): Supporting development and validation of Infectious Disease Dx tests.</title>
        <authorList>
            <person name="Sproer C."/>
            <person name="Gronow S."/>
            <person name="Severitt S."/>
            <person name="Schroder I."/>
            <person name="Tallon L."/>
            <person name="Sadzewicz L."/>
            <person name="Zhao X."/>
            <person name="Boylan J."/>
            <person name="Ott S."/>
            <person name="Bowen H."/>
            <person name="Vavikolanu K."/>
            <person name="Mehta A."/>
            <person name="Aluvathingal J."/>
            <person name="Nadendla S."/>
            <person name="Lowell S."/>
            <person name="Myers T."/>
            <person name="Yan Y."/>
            <person name="Sichtig H."/>
        </authorList>
    </citation>
    <scope>NUCLEOTIDE SEQUENCE [LARGE SCALE GENOMIC DNA]</scope>
    <source>
        <strain evidence="3 4">FDAARGOS_1131</strain>
    </source>
</reference>
<dbReference type="EMBL" id="CP068108">
    <property type="protein sequence ID" value="QQU01634.1"/>
    <property type="molecule type" value="Genomic_DNA"/>
</dbReference>
<dbReference type="Pfam" id="PF14351">
    <property type="entry name" value="DUF4401"/>
    <property type="match status" value="1"/>
</dbReference>
<keyword evidence="1" id="KW-0812">Transmembrane</keyword>
<gene>
    <name evidence="3" type="ORF">I6I88_07835</name>
</gene>
<feature type="transmembrane region" description="Helical" evidence="1">
    <location>
        <begin position="313"/>
        <end position="334"/>
    </location>
</feature>
<proteinExistence type="predicted"/>
<organism evidence="3 4">
    <name type="scientific">Myroides odoratus</name>
    <name type="common">Flavobacterium odoratum</name>
    <dbReference type="NCBI Taxonomy" id="256"/>
    <lineage>
        <taxon>Bacteria</taxon>
        <taxon>Pseudomonadati</taxon>
        <taxon>Bacteroidota</taxon>
        <taxon>Flavobacteriia</taxon>
        <taxon>Flavobacteriales</taxon>
        <taxon>Flavobacteriaceae</taxon>
        <taxon>Myroides</taxon>
    </lineage>
</organism>
<keyword evidence="1" id="KW-0472">Membrane</keyword>
<dbReference type="RefSeq" id="WP_002992287.1">
    <property type="nucleotide sequence ID" value="NZ_CP068108.1"/>
</dbReference>
<protein>
    <submittedName>
        <fullName evidence="3">DUF4401 domain-containing protein</fullName>
    </submittedName>
</protein>
<evidence type="ECO:0000259" key="2">
    <source>
        <dbReference type="Pfam" id="PF14351"/>
    </source>
</evidence>
<keyword evidence="1" id="KW-1133">Transmembrane helix</keyword>
<feature type="transmembrane region" description="Helical" evidence="1">
    <location>
        <begin position="97"/>
        <end position="118"/>
    </location>
</feature>
<feature type="transmembrane region" description="Helical" evidence="1">
    <location>
        <begin position="37"/>
        <end position="60"/>
    </location>
</feature>
<dbReference type="InterPro" id="IPR025513">
    <property type="entry name" value="DUF4401"/>
</dbReference>
<feature type="transmembrane region" description="Helical" evidence="1">
    <location>
        <begin position="340"/>
        <end position="360"/>
    </location>
</feature>
<dbReference type="OrthoDB" id="1453884at2"/>
<feature type="transmembrane region" description="Helical" evidence="1">
    <location>
        <begin position="124"/>
        <end position="143"/>
    </location>
</feature>
<feature type="domain" description="DUF4401" evidence="2">
    <location>
        <begin position="38"/>
        <end position="362"/>
    </location>
</feature>
<evidence type="ECO:0000256" key="1">
    <source>
        <dbReference type="SAM" id="Phobius"/>
    </source>
</evidence>
<name>A0A9Q6ZJN8_MYROD</name>
<dbReference type="GeneID" id="93527560"/>
<feature type="transmembrane region" description="Helical" evidence="1">
    <location>
        <begin position="244"/>
        <end position="261"/>
    </location>
</feature>
<dbReference type="Proteomes" id="UP000596202">
    <property type="component" value="Chromosome"/>
</dbReference>
<evidence type="ECO:0000313" key="4">
    <source>
        <dbReference type="Proteomes" id="UP000596202"/>
    </source>
</evidence>
<feature type="transmembrane region" description="Helical" evidence="1">
    <location>
        <begin position="203"/>
        <end position="223"/>
    </location>
</feature>